<accession>A0A103E6I4</accession>
<dbReference type="Gene3D" id="3.90.180.10">
    <property type="entry name" value="Medium-chain alcohol dehydrogenases, catalytic domain"/>
    <property type="match status" value="1"/>
</dbReference>
<dbReference type="InterPro" id="IPR020843">
    <property type="entry name" value="ER"/>
</dbReference>
<gene>
    <name evidence="10" type="ORF">WS67_05430</name>
</gene>
<dbReference type="InterPro" id="IPR036291">
    <property type="entry name" value="NAD(P)-bd_dom_sf"/>
</dbReference>
<dbReference type="OrthoDB" id="9771084at2"/>
<dbReference type="EC" id="1.1.1.1" evidence="3"/>
<comment type="cofactor">
    <cofactor evidence="1 8">
        <name>Zn(2+)</name>
        <dbReference type="ChEBI" id="CHEBI:29105"/>
    </cofactor>
</comment>
<dbReference type="PANTHER" id="PTHR42940">
    <property type="entry name" value="ALCOHOL DEHYDROGENASE 1-RELATED"/>
    <property type="match status" value="1"/>
</dbReference>
<keyword evidence="7" id="KW-0520">NAD</keyword>
<dbReference type="GO" id="GO:0004022">
    <property type="term" value="F:alcohol dehydrogenase (NAD+) activity"/>
    <property type="evidence" value="ECO:0007669"/>
    <property type="project" value="UniProtKB-EC"/>
</dbReference>
<sequence>MNHLMRAAVAEQFNQPLTICDVPIPTPAPDQVLVRLAASGVCHTDIHAVRAEWPLKPRLPLIPGHEAVGFVSACGENVKHLREGDRVGVFWLNSACGICEFCTSKRETLCLKQKNTGYSLNGTFAEYCVVSGDYAVPLPQGDPYKLAPIMCAGVTTYKGIKETGVKPGEWIAISGVGGIGHLAVQYAKALGLQVVALDIDDDRLRLATQLGADIVVNAQTEFPVSRVTRVTGGVHGALITAVSPKAFEQGLGMLRRGGTCVLVGIPPGSFALSIFDTVVKGLTTRGSIIGSRQDLKEALEFVSSGSVSAQIEVRPLDKVNQAIDAILQRQIRGRIVLDLN</sequence>
<organism evidence="10 11">
    <name type="scientific">Burkholderia singularis</name>
    <dbReference type="NCBI Taxonomy" id="1503053"/>
    <lineage>
        <taxon>Bacteria</taxon>
        <taxon>Pseudomonadati</taxon>
        <taxon>Pseudomonadota</taxon>
        <taxon>Betaproteobacteria</taxon>
        <taxon>Burkholderiales</taxon>
        <taxon>Burkholderiaceae</taxon>
        <taxon>Burkholderia</taxon>
        <taxon>pseudomallei group</taxon>
    </lineage>
</organism>
<evidence type="ECO:0000256" key="1">
    <source>
        <dbReference type="ARBA" id="ARBA00001947"/>
    </source>
</evidence>
<reference evidence="10 11" key="1">
    <citation type="submission" date="2015-11" db="EMBL/GenBank/DDBJ databases">
        <title>Expanding the genomic diversity of Burkholderia species for the development of highly accurate diagnostics.</title>
        <authorList>
            <person name="Sahl J."/>
            <person name="Keim P."/>
            <person name="Wagner D."/>
        </authorList>
    </citation>
    <scope>NUCLEOTIDE SEQUENCE [LARGE SCALE GENOMIC DNA]</scope>
    <source>
        <strain evidence="10 11">TSV85</strain>
    </source>
</reference>
<evidence type="ECO:0000256" key="7">
    <source>
        <dbReference type="ARBA" id="ARBA00023027"/>
    </source>
</evidence>
<evidence type="ECO:0000256" key="6">
    <source>
        <dbReference type="ARBA" id="ARBA00023002"/>
    </source>
</evidence>
<name>A0A103E6I4_9BURK</name>
<keyword evidence="6" id="KW-0560">Oxidoreductase</keyword>
<proteinExistence type="inferred from homology"/>
<dbReference type="Proteomes" id="UP000062788">
    <property type="component" value="Unassembled WGS sequence"/>
</dbReference>
<dbReference type="AlphaFoldDB" id="A0A103E6I4"/>
<evidence type="ECO:0000313" key="10">
    <source>
        <dbReference type="EMBL" id="KVE29297.1"/>
    </source>
</evidence>
<evidence type="ECO:0000256" key="3">
    <source>
        <dbReference type="ARBA" id="ARBA00013190"/>
    </source>
</evidence>
<evidence type="ECO:0000313" key="11">
    <source>
        <dbReference type="Proteomes" id="UP000062788"/>
    </source>
</evidence>
<dbReference type="RefSeq" id="WP_059513772.1">
    <property type="nucleotide sequence ID" value="NZ_LOWA01000014.1"/>
</dbReference>
<dbReference type="Pfam" id="PF00107">
    <property type="entry name" value="ADH_zinc_N"/>
    <property type="match status" value="1"/>
</dbReference>
<protein>
    <recommendedName>
        <fullName evidence="3">alcohol dehydrogenase</fullName>
        <ecNumber evidence="3">1.1.1.1</ecNumber>
    </recommendedName>
</protein>
<dbReference type="PROSITE" id="PS00059">
    <property type="entry name" value="ADH_ZINC"/>
    <property type="match status" value="1"/>
</dbReference>
<keyword evidence="4 8" id="KW-0479">Metal-binding</keyword>
<dbReference type="PANTHER" id="PTHR42940:SF8">
    <property type="entry name" value="VACUOLAR PROTEIN SORTING-ASSOCIATED PROTEIN 11"/>
    <property type="match status" value="1"/>
</dbReference>
<dbReference type="Pfam" id="PF08240">
    <property type="entry name" value="ADH_N"/>
    <property type="match status" value="1"/>
</dbReference>
<keyword evidence="5 8" id="KW-0862">Zinc</keyword>
<dbReference type="CDD" id="cd08297">
    <property type="entry name" value="CAD3"/>
    <property type="match status" value="1"/>
</dbReference>
<dbReference type="InterPro" id="IPR013149">
    <property type="entry name" value="ADH-like_C"/>
</dbReference>
<comment type="caution">
    <text evidence="10">The sequence shown here is derived from an EMBL/GenBank/DDBJ whole genome shotgun (WGS) entry which is preliminary data.</text>
</comment>
<keyword evidence="11" id="KW-1185">Reference proteome</keyword>
<feature type="domain" description="Enoyl reductase (ER)" evidence="9">
    <location>
        <begin position="12"/>
        <end position="337"/>
    </location>
</feature>
<dbReference type="SMART" id="SM00829">
    <property type="entry name" value="PKS_ER"/>
    <property type="match status" value="1"/>
</dbReference>
<dbReference type="InterPro" id="IPR013154">
    <property type="entry name" value="ADH-like_N"/>
</dbReference>
<dbReference type="FunFam" id="3.40.50.720:FF:000039">
    <property type="entry name" value="Alcohol dehydrogenase AdhP"/>
    <property type="match status" value="1"/>
</dbReference>
<dbReference type="GO" id="GO:0008270">
    <property type="term" value="F:zinc ion binding"/>
    <property type="evidence" value="ECO:0007669"/>
    <property type="project" value="InterPro"/>
</dbReference>
<dbReference type="Gene3D" id="3.40.50.720">
    <property type="entry name" value="NAD(P)-binding Rossmann-like Domain"/>
    <property type="match status" value="1"/>
</dbReference>
<dbReference type="InterPro" id="IPR002328">
    <property type="entry name" value="ADH_Zn_CS"/>
</dbReference>
<dbReference type="EMBL" id="LOWA01000014">
    <property type="protein sequence ID" value="KVE29297.1"/>
    <property type="molecule type" value="Genomic_DNA"/>
</dbReference>
<dbReference type="SUPFAM" id="SSF50129">
    <property type="entry name" value="GroES-like"/>
    <property type="match status" value="1"/>
</dbReference>
<dbReference type="InterPro" id="IPR011032">
    <property type="entry name" value="GroES-like_sf"/>
</dbReference>
<comment type="similarity">
    <text evidence="2 8">Belongs to the zinc-containing alcohol dehydrogenase family.</text>
</comment>
<evidence type="ECO:0000256" key="4">
    <source>
        <dbReference type="ARBA" id="ARBA00022723"/>
    </source>
</evidence>
<evidence type="ECO:0000256" key="5">
    <source>
        <dbReference type="ARBA" id="ARBA00022833"/>
    </source>
</evidence>
<evidence type="ECO:0000256" key="2">
    <source>
        <dbReference type="ARBA" id="ARBA00008072"/>
    </source>
</evidence>
<dbReference type="SUPFAM" id="SSF51735">
    <property type="entry name" value="NAD(P)-binding Rossmann-fold domains"/>
    <property type="match status" value="1"/>
</dbReference>
<evidence type="ECO:0000256" key="8">
    <source>
        <dbReference type="RuleBase" id="RU361277"/>
    </source>
</evidence>
<evidence type="ECO:0000259" key="9">
    <source>
        <dbReference type="SMART" id="SM00829"/>
    </source>
</evidence>